<keyword evidence="2" id="KW-0540">Nuclease</keyword>
<evidence type="ECO:0000259" key="1">
    <source>
        <dbReference type="Pfam" id="PF03161"/>
    </source>
</evidence>
<dbReference type="Pfam" id="PF03161">
    <property type="entry name" value="LAGLIDADG_2"/>
    <property type="match status" value="1"/>
</dbReference>
<dbReference type="SUPFAM" id="SSF55608">
    <property type="entry name" value="Homing endonucleases"/>
    <property type="match status" value="1"/>
</dbReference>
<feature type="domain" description="Homing endonuclease LAGLIDADG" evidence="1">
    <location>
        <begin position="15"/>
        <end position="184"/>
    </location>
</feature>
<protein>
    <submittedName>
        <fullName evidence="2">Endonuclease</fullName>
    </submittedName>
</protein>
<dbReference type="Gene3D" id="3.10.28.10">
    <property type="entry name" value="Homing endonucleases"/>
    <property type="match status" value="1"/>
</dbReference>
<accession>A0A8S5S0S5</accession>
<name>A0A8S5S0S5_9CAUD</name>
<dbReference type="EMBL" id="BK032511">
    <property type="protein sequence ID" value="DAF44282.1"/>
    <property type="molecule type" value="Genomic_DNA"/>
</dbReference>
<dbReference type="InterPro" id="IPR004860">
    <property type="entry name" value="LAGLIDADG_dom"/>
</dbReference>
<sequence>MKRKIVKKLSKEQKSLLIALLLGDGTISSNYVFKLSHSEEQREFLKWKHDLATNAGFKLNGIKEYVCTCGYNKGKCVLYTQFSINPTIKALRRTVYIPKKTITRKLLNWLTPQGIAIWYMDDGCINVNTSKQRSSIQHSIRIAACVNKETAEEIVKYFLEVWSIQFRLFHEGKETYSIVTSSEEDCKKFVNVVKPYIEQVPSLKYKIRNNFTKQEFLELLPEVQDTYLL</sequence>
<evidence type="ECO:0000313" key="2">
    <source>
        <dbReference type="EMBL" id="DAF44282.1"/>
    </source>
</evidence>
<proteinExistence type="predicted"/>
<keyword evidence="2" id="KW-0255">Endonuclease</keyword>
<dbReference type="InterPro" id="IPR027434">
    <property type="entry name" value="Homing_endonucl"/>
</dbReference>
<reference evidence="2" key="1">
    <citation type="journal article" date="2021" name="Proc. Natl. Acad. Sci. U.S.A.">
        <title>A Catalog of Tens of Thousands of Viruses from Human Metagenomes Reveals Hidden Associations with Chronic Diseases.</title>
        <authorList>
            <person name="Tisza M.J."/>
            <person name="Buck C.B."/>
        </authorList>
    </citation>
    <scope>NUCLEOTIDE SEQUENCE</scope>
    <source>
        <strain evidence="2">Ct8Lf7</strain>
    </source>
</reference>
<keyword evidence="2" id="KW-0378">Hydrolase</keyword>
<dbReference type="GO" id="GO:0004519">
    <property type="term" value="F:endonuclease activity"/>
    <property type="evidence" value="ECO:0007669"/>
    <property type="project" value="UniProtKB-KW"/>
</dbReference>
<organism evidence="2">
    <name type="scientific">Podoviridae sp. ct8Lf7</name>
    <dbReference type="NCBI Taxonomy" id="2827723"/>
    <lineage>
        <taxon>Viruses</taxon>
        <taxon>Duplodnaviria</taxon>
        <taxon>Heunggongvirae</taxon>
        <taxon>Uroviricota</taxon>
        <taxon>Caudoviricetes</taxon>
    </lineage>
</organism>